<protein>
    <recommendedName>
        <fullName evidence="3">YhzD-like protein</fullName>
    </recommendedName>
</protein>
<dbReference type="InterPro" id="IPR025544">
    <property type="entry name" value="YhzD"/>
</dbReference>
<comment type="caution">
    <text evidence="1">The sequence shown here is derived from an EMBL/GenBank/DDBJ whole genome shotgun (WGS) entry which is preliminary data.</text>
</comment>
<keyword evidence="2" id="KW-1185">Reference proteome</keyword>
<gene>
    <name evidence="1" type="ORF">J2S00_000266</name>
</gene>
<evidence type="ECO:0008006" key="3">
    <source>
        <dbReference type="Google" id="ProtNLM"/>
    </source>
</evidence>
<accession>A0ABU0CM50</accession>
<name>A0ABU0CM50_9BACI</name>
<evidence type="ECO:0000313" key="2">
    <source>
        <dbReference type="Proteomes" id="UP001232445"/>
    </source>
</evidence>
<proteinExistence type="predicted"/>
<dbReference type="EMBL" id="JAUSUQ010000001">
    <property type="protein sequence ID" value="MDQ0337496.1"/>
    <property type="molecule type" value="Genomic_DNA"/>
</dbReference>
<dbReference type="Pfam" id="PF14120">
    <property type="entry name" value="YhzD"/>
    <property type="match status" value="1"/>
</dbReference>
<dbReference type="RefSeq" id="WP_307334666.1">
    <property type="nucleotide sequence ID" value="NZ_JAUSUQ010000001.1"/>
</dbReference>
<sequence length="61" mass="7125">MKTYHVTVFSKTGEKLLDDTFEANDDQQAKEIGEQILKEKNYWEETHRVVSPTGKLLLFHS</sequence>
<dbReference type="Proteomes" id="UP001232445">
    <property type="component" value="Unassembled WGS sequence"/>
</dbReference>
<evidence type="ECO:0000313" key="1">
    <source>
        <dbReference type="EMBL" id="MDQ0337496.1"/>
    </source>
</evidence>
<reference evidence="1 2" key="1">
    <citation type="submission" date="2023-07" db="EMBL/GenBank/DDBJ databases">
        <title>Genomic Encyclopedia of Type Strains, Phase IV (KMG-IV): sequencing the most valuable type-strain genomes for metagenomic binning, comparative biology and taxonomic classification.</title>
        <authorList>
            <person name="Goeker M."/>
        </authorList>
    </citation>
    <scope>NUCLEOTIDE SEQUENCE [LARGE SCALE GENOMIC DNA]</scope>
    <source>
        <strain evidence="1 2">DSM 17740</strain>
    </source>
</reference>
<organism evidence="1 2">
    <name type="scientific">Caldalkalibacillus uzonensis</name>
    <dbReference type="NCBI Taxonomy" id="353224"/>
    <lineage>
        <taxon>Bacteria</taxon>
        <taxon>Bacillati</taxon>
        <taxon>Bacillota</taxon>
        <taxon>Bacilli</taxon>
        <taxon>Bacillales</taxon>
        <taxon>Bacillaceae</taxon>
        <taxon>Caldalkalibacillus</taxon>
    </lineage>
</organism>